<feature type="domain" description="Solute-binding protein family 5" evidence="5">
    <location>
        <begin position="82"/>
        <end position="464"/>
    </location>
</feature>
<dbReference type="SUPFAM" id="SSF53850">
    <property type="entry name" value="Periplasmic binding protein-like II"/>
    <property type="match status" value="1"/>
</dbReference>
<reference evidence="6 7" key="2">
    <citation type="submission" date="2023-12" db="EMBL/GenBank/DDBJ databases">
        <title>Description of an unclassified Opitutus bacterium of Verrucomicrobiota.</title>
        <authorList>
            <person name="Zhang D.-F."/>
        </authorList>
    </citation>
    <scope>NUCLEOTIDE SEQUENCE [LARGE SCALE GENOMIC DNA]</scope>
    <source>
        <strain evidence="6 7">WL0086</strain>
    </source>
</reference>
<evidence type="ECO:0000259" key="5">
    <source>
        <dbReference type="Pfam" id="PF00496"/>
    </source>
</evidence>
<accession>A0ABZ1C5Z8</accession>
<reference evidence="6 7" key="1">
    <citation type="submission" date="2021-08" db="EMBL/GenBank/DDBJ databases">
        <authorList>
            <person name="Zhang D."/>
            <person name="Zhang A."/>
            <person name="Wang L."/>
        </authorList>
    </citation>
    <scope>NUCLEOTIDE SEQUENCE [LARGE SCALE GENOMIC DNA]</scope>
    <source>
        <strain evidence="6 7">WL0086</strain>
    </source>
</reference>
<dbReference type="PANTHER" id="PTHR30290">
    <property type="entry name" value="PERIPLASMIC BINDING COMPONENT OF ABC TRANSPORTER"/>
    <property type="match status" value="1"/>
</dbReference>
<evidence type="ECO:0000256" key="3">
    <source>
        <dbReference type="ARBA" id="ARBA00022448"/>
    </source>
</evidence>
<dbReference type="EMBL" id="CP139781">
    <property type="protein sequence ID" value="WRQ86752.1"/>
    <property type="molecule type" value="Genomic_DNA"/>
</dbReference>
<organism evidence="6 7">
    <name type="scientific">Actomonas aquatica</name>
    <dbReference type="NCBI Taxonomy" id="2866162"/>
    <lineage>
        <taxon>Bacteria</taxon>
        <taxon>Pseudomonadati</taxon>
        <taxon>Verrucomicrobiota</taxon>
        <taxon>Opitutia</taxon>
        <taxon>Opitutales</taxon>
        <taxon>Opitutaceae</taxon>
        <taxon>Actomonas</taxon>
    </lineage>
</organism>
<dbReference type="PIRSF" id="PIRSF002741">
    <property type="entry name" value="MppA"/>
    <property type="match status" value="1"/>
</dbReference>
<comment type="subcellular location">
    <subcellularLocation>
        <location evidence="1">Cell envelope</location>
    </subcellularLocation>
</comment>
<dbReference type="InterPro" id="IPR039424">
    <property type="entry name" value="SBP_5"/>
</dbReference>
<proteinExistence type="inferred from homology"/>
<name>A0ABZ1C5Z8_9BACT</name>
<evidence type="ECO:0000313" key="7">
    <source>
        <dbReference type="Proteomes" id="UP000738431"/>
    </source>
</evidence>
<dbReference type="Gene3D" id="3.90.76.10">
    <property type="entry name" value="Dipeptide-binding Protein, Domain 1"/>
    <property type="match status" value="1"/>
</dbReference>
<dbReference type="Gene3D" id="3.10.105.10">
    <property type="entry name" value="Dipeptide-binding Protein, Domain 3"/>
    <property type="match status" value="1"/>
</dbReference>
<keyword evidence="3" id="KW-0813">Transport</keyword>
<dbReference type="Proteomes" id="UP000738431">
    <property type="component" value="Chromosome"/>
</dbReference>
<evidence type="ECO:0000313" key="6">
    <source>
        <dbReference type="EMBL" id="WRQ86752.1"/>
    </source>
</evidence>
<dbReference type="PANTHER" id="PTHR30290:SF10">
    <property type="entry name" value="PERIPLASMIC OLIGOPEPTIDE-BINDING PROTEIN-RELATED"/>
    <property type="match status" value="1"/>
</dbReference>
<dbReference type="PROSITE" id="PS51257">
    <property type="entry name" value="PROKAR_LIPOPROTEIN"/>
    <property type="match status" value="1"/>
</dbReference>
<comment type="similarity">
    <text evidence="2">Belongs to the bacterial solute-binding protein 5 family.</text>
</comment>
<keyword evidence="4" id="KW-0732">Signal</keyword>
<dbReference type="InterPro" id="IPR030678">
    <property type="entry name" value="Peptide/Ni-bd"/>
</dbReference>
<dbReference type="InterPro" id="IPR000914">
    <property type="entry name" value="SBP_5_dom"/>
</dbReference>
<sequence>MPLPRLRLFVLLTLVAGAVLASGCGRRESIAEAAIATQTLHVASTGEPSELDPAIINAPPDFKIVPMLFEGLLIADPTTLEARPGVAARWDVSADGLTYTFHLRPDARWSNGDPVTAADFLFSWQRVLSPALGSQYTFLFDNVVGASDFAAGRSNDFTTVGFGAPDASTVTITLNQPTPYFPVIVANNPVWAPVHRATVESVGSATARGTGWTKPGTMVTNGPFHLTEWRPNDVIRLEKSPNYWDASHVRLNAVVYHAYDNLESAERAFRAGQLHRTERVPPSRLPVYREQGEASLLREVPSLIARFVNLNTRHPPLDDPRVRRALALALDREAITARVYFDDATPAHRVVPTSLTGYPTTADFSDDLAAARAELAAAGYPNGDGFPVLELSTESGGTRMLAEILQAQWKDGLGIQVEILVSESRVHWSRLQHGEYTVAAGGWVADYADATAFLDLWRTDSGWNFTGWSDPAYDAALDHAATLRDPADRAAALREAEHLLMQAMPIVPLANQNVSYLRHPAVRGLQENPMDRADYRTVWLEAPAADSP</sequence>
<evidence type="ECO:0000256" key="4">
    <source>
        <dbReference type="ARBA" id="ARBA00022729"/>
    </source>
</evidence>
<gene>
    <name evidence="6" type="ORF">K1X11_018220</name>
</gene>
<protein>
    <submittedName>
        <fullName evidence="6">Peptide ABC transporter substrate-binding protein</fullName>
    </submittedName>
</protein>
<dbReference type="RefSeq" id="WP_221030589.1">
    <property type="nucleotide sequence ID" value="NZ_CP139781.1"/>
</dbReference>
<dbReference type="Gene3D" id="3.40.190.10">
    <property type="entry name" value="Periplasmic binding protein-like II"/>
    <property type="match status" value="1"/>
</dbReference>
<dbReference type="CDD" id="cd08504">
    <property type="entry name" value="PBP2_OppA"/>
    <property type="match status" value="1"/>
</dbReference>
<evidence type="ECO:0000256" key="1">
    <source>
        <dbReference type="ARBA" id="ARBA00004196"/>
    </source>
</evidence>
<evidence type="ECO:0000256" key="2">
    <source>
        <dbReference type="ARBA" id="ARBA00005695"/>
    </source>
</evidence>
<keyword evidence="7" id="KW-1185">Reference proteome</keyword>
<dbReference type="Pfam" id="PF00496">
    <property type="entry name" value="SBP_bac_5"/>
    <property type="match status" value="1"/>
</dbReference>